<dbReference type="InterPro" id="IPR036005">
    <property type="entry name" value="Creatinase/aminopeptidase-like"/>
</dbReference>
<sequence length="300" mass="34145">MTNPEFVQSIESKLEACRLTRTLTARALHISLGGLLQKNSPISEANLRDNWLAEIRKNPDIFSDGWYVPPPNGIGVLFGTEDNYQRMNYQSLRPPESWPQNDIILNKEKGIIYVYASPVDKATGIIGDWGMTIYFGKDPDIIRHLKQCFHLNHQVLEHAQSGMSFAELTKHATNIFLEQGLSNQITSTTDSAGVNIGHTIPASYQQWTPEELAIFATKDWQKILIMISKKRKFLNSQEPLLIKQGMAFTVEQRLTKPSVPRIPMSSFHTIALIHQDGRKELLTDFDDIFRLTGMNYMLEN</sequence>
<proteinExistence type="predicted"/>
<protein>
    <submittedName>
        <fullName evidence="1">Uncharacterized protein</fullName>
    </submittedName>
</protein>
<dbReference type="Proteomes" id="UP000229497">
    <property type="component" value="Unassembled WGS sequence"/>
</dbReference>
<evidence type="ECO:0000313" key="1">
    <source>
        <dbReference type="EMBL" id="PIQ71782.1"/>
    </source>
</evidence>
<accession>A0A2H0KKK2</accession>
<dbReference type="EMBL" id="PCVK01000039">
    <property type="protein sequence ID" value="PIQ71782.1"/>
    <property type="molecule type" value="Genomic_DNA"/>
</dbReference>
<name>A0A2H0KKK2_9BACT</name>
<comment type="caution">
    <text evidence="1">The sequence shown here is derived from an EMBL/GenBank/DDBJ whole genome shotgun (WGS) entry which is preliminary data.</text>
</comment>
<evidence type="ECO:0000313" key="2">
    <source>
        <dbReference type="Proteomes" id="UP000229497"/>
    </source>
</evidence>
<dbReference type="AlphaFoldDB" id="A0A2H0KKK2"/>
<dbReference type="Gene3D" id="3.90.230.10">
    <property type="entry name" value="Creatinase/methionine aminopeptidase superfamily"/>
    <property type="match status" value="1"/>
</dbReference>
<organism evidence="1 2">
    <name type="scientific">Candidatus Roizmanbacteria bacterium CG11_big_fil_rev_8_21_14_0_20_37_16</name>
    <dbReference type="NCBI Taxonomy" id="1974857"/>
    <lineage>
        <taxon>Bacteria</taxon>
        <taxon>Candidatus Roizmaniibacteriota</taxon>
    </lineage>
</organism>
<reference evidence="1 2" key="1">
    <citation type="submission" date="2017-09" db="EMBL/GenBank/DDBJ databases">
        <title>Depth-based differentiation of microbial function through sediment-hosted aquifers and enrichment of novel symbionts in the deep terrestrial subsurface.</title>
        <authorList>
            <person name="Probst A.J."/>
            <person name="Ladd B."/>
            <person name="Jarett J.K."/>
            <person name="Geller-Mcgrath D.E."/>
            <person name="Sieber C.M."/>
            <person name="Emerson J.B."/>
            <person name="Anantharaman K."/>
            <person name="Thomas B.C."/>
            <person name="Malmstrom R."/>
            <person name="Stieglmeier M."/>
            <person name="Klingl A."/>
            <person name="Woyke T."/>
            <person name="Ryan C.M."/>
            <person name="Banfield J.F."/>
        </authorList>
    </citation>
    <scope>NUCLEOTIDE SEQUENCE [LARGE SCALE GENOMIC DNA]</scope>
    <source>
        <strain evidence="1">CG11_big_fil_rev_8_21_14_0_20_37_16</strain>
    </source>
</reference>
<dbReference type="SUPFAM" id="SSF55920">
    <property type="entry name" value="Creatinase/aminopeptidase"/>
    <property type="match status" value="1"/>
</dbReference>
<gene>
    <name evidence="1" type="ORF">COV87_01395</name>
</gene>